<protein>
    <submittedName>
        <fullName evidence="3">Uncharacterized protein</fullName>
    </submittedName>
</protein>
<evidence type="ECO:0000256" key="1">
    <source>
        <dbReference type="SAM" id="MobiDB-lite"/>
    </source>
</evidence>
<feature type="transmembrane region" description="Helical" evidence="2">
    <location>
        <begin position="170"/>
        <end position="191"/>
    </location>
</feature>
<accession>A0AA42BEU1</accession>
<sequence length="247" mass="27184">MEALGTQITIPASPDNLRVITALAAEDPEIREAMLKDGQLGKRFGGGYVSPTATKALKVLSFRHEPMRKRITSPFDDTNENSTHTPVMNDITRDELRSTLSEIESRMDRRIDRLADEFRNEMALRAEADQREAVARSEAVQAHLTATKEMTGRLERDFLEVISATKAQKYWLAGIGIAVVLGIMGANATIFSGGKAFFDGGVDHAAVKQLLEETKSQTQETRALLESLKNQQAISVPPHPPAEGNKQ</sequence>
<evidence type="ECO:0000313" key="4">
    <source>
        <dbReference type="Proteomes" id="UP001165292"/>
    </source>
</evidence>
<feature type="region of interest" description="Disordered" evidence="1">
    <location>
        <begin position="227"/>
        <end position="247"/>
    </location>
</feature>
<organism evidence="3 4">
    <name type="scientific">Stutzerimonas nitrititolerans</name>
    <dbReference type="NCBI Taxonomy" id="2482751"/>
    <lineage>
        <taxon>Bacteria</taxon>
        <taxon>Pseudomonadati</taxon>
        <taxon>Pseudomonadota</taxon>
        <taxon>Gammaproteobacteria</taxon>
        <taxon>Pseudomonadales</taxon>
        <taxon>Pseudomonadaceae</taxon>
        <taxon>Stutzerimonas</taxon>
    </lineage>
</organism>
<dbReference type="AlphaFoldDB" id="A0AA42BEU1"/>
<comment type="caution">
    <text evidence="3">The sequence shown here is derived from an EMBL/GenBank/DDBJ whole genome shotgun (WGS) entry which is preliminary data.</text>
</comment>
<gene>
    <name evidence="3" type="ORF">NJF43_15410</name>
</gene>
<proteinExistence type="predicted"/>
<reference evidence="3" key="1">
    <citation type="submission" date="2022-06" db="EMBL/GenBank/DDBJ databases">
        <title>Detection of beta-lactamases in bacteria of animal origin.</title>
        <authorList>
            <person name="Mlynarcik P."/>
            <person name="Zdarska V."/>
            <person name="Chudobova H."/>
            <person name="Prochazkova P."/>
            <person name="Hricova K."/>
            <person name="Mezerova K."/>
            <person name="Bardon J."/>
            <person name="Dolejska M."/>
            <person name="Sukkar I."/>
            <person name="Kolar M."/>
        </authorList>
    </citation>
    <scope>NUCLEOTIDE SEQUENCE</scope>
    <source>
        <strain evidence="3">S 300-3</strain>
    </source>
</reference>
<keyword evidence="2" id="KW-0812">Transmembrane</keyword>
<evidence type="ECO:0000313" key="3">
    <source>
        <dbReference type="EMBL" id="MCO7546145.1"/>
    </source>
</evidence>
<keyword evidence="2" id="KW-0472">Membrane</keyword>
<evidence type="ECO:0000256" key="2">
    <source>
        <dbReference type="SAM" id="Phobius"/>
    </source>
</evidence>
<dbReference type="Proteomes" id="UP001165292">
    <property type="component" value="Unassembled WGS sequence"/>
</dbReference>
<dbReference type="EMBL" id="JAMYBS010000020">
    <property type="protein sequence ID" value="MCO7546145.1"/>
    <property type="molecule type" value="Genomic_DNA"/>
</dbReference>
<dbReference type="RefSeq" id="WP_253163930.1">
    <property type="nucleotide sequence ID" value="NZ_JAMYBS010000020.1"/>
</dbReference>
<name>A0AA42BEU1_9GAMM</name>
<keyword evidence="2" id="KW-1133">Transmembrane helix</keyword>